<organism evidence="5 6">
    <name type="scientific">Acinetobacter higginsii</name>
    <dbReference type="NCBI Taxonomy" id="70347"/>
    <lineage>
        <taxon>Bacteria</taxon>
        <taxon>Pseudomonadati</taxon>
        <taxon>Pseudomonadota</taxon>
        <taxon>Gammaproteobacteria</taxon>
        <taxon>Moraxellales</taxon>
        <taxon>Moraxellaceae</taxon>
        <taxon>Acinetobacter</taxon>
    </lineage>
</organism>
<keyword evidence="1" id="KW-0805">Transcription regulation</keyword>
<dbReference type="InterPro" id="IPR015927">
    <property type="entry name" value="Peptidase_S24_S26A/B/C"/>
</dbReference>
<evidence type="ECO:0000259" key="4">
    <source>
        <dbReference type="PROSITE" id="PS50943"/>
    </source>
</evidence>
<dbReference type="PANTHER" id="PTHR40661:SF3">
    <property type="entry name" value="FELS-1 PROPHAGE TRANSCRIPTIONAL REGULATOR"/>
    <property type="match status" value="1"/>
</dbReference>
<evidence type="ECO:0000256" key="2">
    <source>
        <dbReference type="ARBA" id="ARBA00023125"/>
    </source>
</evidence>
<protein>
    <recommendedName>
        <fullName evidence="4">HTH cro/C1-type domain-containing protein</fullName>
    </recommendedName>
</protein>
<dbReference type="RefSeq" id="WP_005204151.1">
    <property type="nucleotide sequence ID" value="NZ_KB850072.1"/>
</dbReference>
<dbReference type="PROSITE" id="PS50943">
    <property type="entry name" value="HTH_CROC1"/>
    <property type="match status" value="1"/>
</dbReference>
<feature type="domain" description="HTH cro/C1-type" evidence="4">
    <location>
        <begin position="9"/>
        <end position="63"/>
    </location>
</feature>
<dbReference type="GO" id="GO:0003677">
    <property type="term" value="F:DNA binding"/>
    <property type="evidence" value="ECO:0007669"/>
    <property type="project" value="UniProtKB-KW"/>
</dbReference>
<keyword evidence="6" id="KW-1185">Reference proteome</keyword>
<evidence type="ECO:0000256" key="3">
    <source>
        <dbReference type="ARBA" id="ARBA00023163"/>
    </source>
</evidence>
<dbReference type="Proteomes" id="UP000013084">
    <property type="component" value="Unassembled WGS sequence"/>
</dbReference>
<dbReference type="SMART" id="SM00530">
    <property type="entry name" value="HTH_XRE"/>
    <property type="match status" value="1"/>
</dbReference>
<dbReference type="Pfam" id="PF00717">
    <property type="entry name" value="Peptidase_S24"/>
    <property type="match status" value="1"/>
</dbReference>
<dbReference type="PANTHER" id="PTHR40661">
    <property type="match status" value="1"/>
</dbReference>
<dbReference type="Pfam" id="PF01381">
    <property type="entry name" value="HTH_3"/>
    <property type="match status" value="1"/>
</dbReference>
<dbReference type="InterPro" id="IPR010982">
    <property type="entry name" value="Lambda_DNA-bd_dom_sf"/>
</dbReference>
<sequence length="221" mass="25131">MKAELGNAIKQLRSAKKMSQQTLAEMIEVDKGNVSRYESGKQYPDFPTLEKIARAFGTTVSELFKTAETKLENNVAHLKRNNLLPVLTWVQAGTFTNVQAVDLTEVTEWMPAPEDPCDDCFYLKVKGVSNEPDFFEGDYILVDPTVWYSDMISGDLIVVRKGNDATFKKLVIESNGNRYLQALNPNFQPNIIPLDEDCHFVGQVVDSFRRTYKVKRRSRPN</sequence>
<comment type="caution">
    <text evidence="5">The sequence shown here is derived from an EMBL/GenBank/DDBJ whole genome shotgun (WGS) entry which is preliminary data.</text>
</comment>
<dbReference type="InterPro" id="IPR001387">
    <property type="entry name" value="Cro/C1-type_HTH"/>
</dbReference>
<dbReference type="CDD" id="cd00093">
    <property type="entry name" value="HTH_XRE"/>
    <property type="match status" value="1"/>
</dbReference>
<reference evidence="5 6" key="1">
    <citation type="submission" date="2013-02" db="EMBL/GenBank/DDBJ databases">
        <title>The Genome Sequence of Acinetobacter sp. CIP 70.18.</title>
        <authorList>
            <consortium name="The Broad Institute Genome Sequencing Platform"/>
            <consortium name="The Broad Institute Genome Sequencing Center for Infectious Disease"/>
            <person name="Cerqueira G."/>
            <person name="Feldgarden M."/>
            <person name="Courvalin P."/>
            <person name="Perichon B."/>
            <person name="Grillot-Courvalin C."/>
            <person name="Clermont D."/>
            <person name="Rocha E."/>
            <person name="Yoon E.-J."/>
            <person name="Nemec A."/>
            <person name="Walker B."/>
            <person name="Young S.K."/>
            <person name="Zeng Q."/>
            <person name="Gargeya S."/>
            <person name="Fitzgerald M."/>
            <person name="Haas B."/>
            <person name="Abouelleil A."/>
            <person name="Alvarado L."/>
            <person name="Arachchi H.M."/>
            <person name="Berlin A.M."/>
            <person name="Chapman S.B."/>
            <person name="Dewar J."/>
            <person name="Goldberg J."/>
            <person name="Griggs A."/>
            <person name="Gujja S."/>
            <person name="Hansen M."/>
            <person name="Howarth C."/>
            <person name="Imamovic A."/>
            <person name="Larimer J."/>
            <person name="McCowan C."/>
            <person name="Murphy C."/>
            <person name="Neiman D."/>
            <person name="Pearson M."/>
            <person name="Priest M."/>
            <person name="Roberts A."/>
            <person name="Saif S."/>
            <person name="Shea T."/>
            <person name="Sisk P."/>
            <person name="Sykes S."/>
            <person name="Wortman J."/>
            <person name="Nusbaum C."/>
            <person name="Birren B."/>
        </authorList>
    </citation>
    <scope>NUCLEOTIDE SEQUENCE [LARGE SCALE GENOMIC DNA]</scope>
    <source>
        <strain evidence="5 6">CIP 70.18</strain>
    </source>
</reference>
<gene>
    <name evidence="5" type="ORF">F902_02725</name>
</gene>
<dbReference type="OrthoDB" id="9791537at2"/>
<dbReference type="CDD" id="cd06529">
    <property type="entry name" value="S24_LexA-like"/>
    <property type="match status" value="1"/>
</dbReference>
<dbReference type="Gene3D" id="1.10.260.40">
    <property type="entry name" value="lambda repressor-like DNA-binding domains"/>
    <property type="match status" value="1"/>
</dbReference>
<dbReference type="AlphaFoldDB" id="N9T4J4"/>
<dbReference type="Gene3D" id="2.10.109.10">
    <property type="entry name" value="Umud Fragment, subunit A"/>
    <property type="match status" value="1"/>
</dbReference>
<evidence type="ECO:0000313" key="5">
    <source>
        <dbReference type="EMBL" id="ENX58325.1"/>
    </source>
</evidence>
<dbReference type="HOGENOM" id="CLU_066192_1_3_6"/>
<dbReference type="PATRIC" id="fig|1217700.3.peg.2648"/>
<dbReference type="InterPro" id="IPR039418">
    <property type="entry name" value="LexA-like"/>
</dbReference>
<keyword evidence="3" id="KW-0804">Transcription</keyword>
<accession>N9T4J4</accession>
<dbReference type="SUPFAM" id="SSF51306">
    <property type="entry name" value="LexA/Signal peptidase"/>
    <property type="match status" value="1"/>
</dbReference>
<keyword evidence="2" id="KW-0238">DNA-binding</keyword>
<proteinExistence type="predicted"/>
<dbReference type="SUPFAM" id="SSF47413">
    <property type="entry name" value="lambda repressor-like DNA-binding domains"/>
    <property type="match status" value="1"/>
</dbReference>
<evidence type="ECO:0000256" key="1">
    <source>
        <dbReference type="ARBA" id="ARBA00023015"/>
    </source>
</evidence>
<name>N9T4J4_9GAMM</name>
<dbReference type="EMBL" id="APRN01000036">
    <property type="protein sequence ID" value="ENX58325.1"/>
    <property type="molecule type" value="Genomic_DNA"/>
</dbReference>
<dbReference type="InterPro" id="IPR036286">
    <property type="entry name" value="LexA/Signal_pep-like_sf"/>
</dbReference>
<evidence type="ECO:0000313" key="6">
    <source>
        <dbReference type="Proteomes" id="UP000013084"/>
    </source>
</evidence>